<protein>
    <submittedName>
        <fullName evidence="2">Ketosteroid isomerase homolog</fullName>
    </submittedName>
</protein>
<dbReference type="Gene3D" id="3.10.450.50">
    <property type="match status" value="1"/>
</dbReference>
<accession>A0A1H0ZP65</accession>
<organism evidence="2 3">
    <name type="scientific">Crystallibacter crystallopoietes</name>
    <dbReference type="NCBI Taxonomy" id="37928"/>
    <lineage>
        <taxon>Bacteria</taxon>
        <taxon>Bacillati</taxon>
        <taxon>Actinomycetota</taxon>
        <taxon>Actinomycetes</taxon>
        <taxon>Micrococcales</taxon>
        <taxon>Micrococcaceae</taxon>
        <taxon>Crystallibacter</taxon>
    </lineage>
</organism>
<keyword evidence="3" id="KW-1185">Reference proteome</keyword>
<name>A0A1H0ZP65_9MICC</name>
<dbReference type="KEGG" id="acry:AC20117_14875"/>
<reference evidence="2 3" key="1">
    <citation type="submission" date="2016-10" db="EMBL/GenBank/DDBJ databases">
        <authorList>
            <person name="de Groot N.N."/>
        </authorList>
    </citation>
    <scope>NUCLEOTIDE SEQUENCE [LARGE SCALE GENOMIC DNA]</scope>
    <source>
        <strain evidence="2 3">DSM 20117</strain>
    </source>
</reference>
<dbReference type="EMBL" id="FNKH01000002">
    <property type="protein sequence ID" value="SDQ29223.1"/>
    <property type="molecule type" value="Genomic_DNA"/>
</dbReference>
<dbReference type="Pfam" id="PF13474">
    <property type="entry name" value="SnoaL_3"/>
    <property type="match status" value="1"/>
</dbReference>
<sequence>MSGSDFDTAVEQYHQAVNALITGDPSRQKLIWSRQPDVTLANPFGPPIRGWSEVEKVMDRAASHLRNGEPNRSERISGHVGSDLAYIVEIERTRVKVGESDTLSPVSLRVTTIFRLEEGQWKVIHRHADPITSPQPFESIIEK</sequence>
<dbReference type="InterPro" id="IPR037401">
    <property type="entry name" value="SnoaL-like"/>
</dbReference>
<dbReference type="Proteomes" id="UP000181917">
    <property type="component" value="Unassembled WGS sequence"/>
</dbReference>
<dbReference type="InterPro" id="IPR032710">
    <property type="entry name" value="NTF2-like_dom_sf"/>
</dbReference>
<dbReference type="RefSeq" id="WP_074699074.1">
    <property type="nucleotide sequence ID" value="NZ_CP018863.1"/>
</dbReference>
<feature type="domain" description="SnoaL-like" evidence="1">
    <location>
        <begin position="14"/>
        <end position="128"/>
    </location>
</feature>
<dbReference type="SUPFAM" id="SSF54427">
    <property type="entry name" value="NTF2-like"/>
    <property type="match status" value="1"/>
</dbReference>
<gene>
    <name evidence="2" type="ORF">SAMN04489742_0483</name>
</gene>
<dbReference type="OrthoDB" id="1551077at2"/>
<proteinExistence type="predicted"/>
<evidence type="ECO:0000313" key="2">
    <source>
        <dbReference type="EMBL" id="SDQ29223.1"/>
    </source>
</evidence>
<evidence type="ECO:0000313" key="3">
    <source>
        <dbReference type="Proteomes" id="UP000181917"/>
    </source>
</evidence>
<dbReference type="GO" id="GO:0016853">
    <property type="term" value="F:isomerase activity"/>
    <property type="evidence" value="ECO:0007669"/>
    <property type="project" value="UniProtKB-KW"/>
</dbReference>
<dbReference type="AlphaFoldDB" id="A0A1H0ZP65"/>
<keyword evidence="2" id="KW-0413">Isomerase</keyword>
<evidence type="ECO:0000259" key="1">
    <source>
        <dbReference type="Pfam" id="PF13474"/>
    </source>
</evidence>